<keyword evidence="2" id="KW-1185">Reference proteome</keyword>
<sequence>MAVNLFSCPDEVIDHIVKLLPNVKATRETSKRLNCIASPYLFPVLYISCHQLDLDVFRMVAKNPLLIGGVRELVIDDTTVPVSIPDWPTYQKVLSLPDLPENRRTFLELAASENRSDWPDCDEPEEHWELFDSILKGHHENRLARADYHALKQALPHLKRLRSLVLTNRTTNDGIDDDFQEGAQSLESSSPTFKFWKRFESKRDYPPVSFAPRCDWLPTGQGLLDQTPIYRMDWLDDRLTDDITPCGVPNSLAGSPAFKELASKKFFEEEINGGRDLTDWDLFLYERAERLDRANRYKLFILAREARVLHLALLVLEDQTMQSQLTEFRVDASCDMPNADCSPGLAITMFDRQSPFPTRLAKGFGATNITKFNLTLGAGLPLDVGVGDRLHTVFESMPQLEELFFEPHDIHHFSAIPTEKTFPRLRKITFNCGLMRLEQLFKFLRSHGATLKTLVVEHCQITLEPENEPQDMLPMLISELRSLYRGGALKLENGLISELFHGAVPQIYCGKLYRFSDEYNVTWDYKGNGVWEQREEVDSEDDLDI</sequence>
<evidence type="ECO:0000313" key="2">
    <source>
        <dbReference type="Proteomes" id="UP000582016"/>
    </source>
</evidence>
<dbReference type="OrthoDB" id="5422579at2759"/>
<gene>
    <name evidence="1" type="ORF">FPHYL_9836</name>
</gene>
<name>A0A8H5J921_9HYPO</name>
<comment type="caution">
    <text evidence="1">The sequence shown here is derived from an EMBL/GenBank/DDBJ whole genome shotgun (WGS) entry which is preliminary data.</text>
</comment>
<organism evidence="1 2">
    <name type="scientific">Fusarium phyllophilum</name>
    <dbReference type="NCBI Taxonomy" id="47803"/>
    <lineage>
        <taxon>Eukaryota</taxon>
        <taxon>Fungi</taxon>
        <taxon>Dikarya</taxon>
        <taxon>Ascomycota</taxon>
        <taxon>Pezizomycotina</taxon>
        <taxon>Sordariomycetes</taxon>
        <taxon>Hypocreomycetidae</taxon>
        <taxon>Hypocreales</taxon>
        <taxon>Nectriaceae</taxon>
        <taxon>Fusarium</taxon>
        <taxon>Fusarium fujikuroi species complex</taxon>
    </lineage>
</organism>
<protein>
    <submittedName>
        <fullName evidence="1">Uncharacterized protein</fullName>
    </submittedName>
</protein>
<evidence type="ECO:0000313" key="1">
    <source>
        <dbReference type="EMBL" id="KAF5548776.1"/>
    </source>
</evidence>
<dbReference type="AlphaFoldDB" id="A0A8H5J921"/>
<dbReference type="EMBL" id="JAAOAQ010000414">
    <property type="protein sequence ID" value="KAF5548776.1"/>
    <property type="molecule type" value="Genomic_DNA"/>
</dbReference>
<accession>A0A8H5J921</accession>
<reference evidence="1 2" key="1">
    <citation type="submission" date="2020-05" db="EMBL/GenBank/DDBJ databases">
        <title>Identification and distribution of gene clusters putatively required for synthesis of sphingolipid metabolism inhibitors in phylogenetically diverse species of the filamentous fungus Fusarium.</title>
        <authorList>
            <person name="Kim H.-S."/>
            <person name="Busman M."/>
            <person name="Brown D.W."/>
            <person name="Divon H."/>
            <person name="Uhlig S."/>
            <person name="Proctor R.H."/>
        </authorList>
    </citation>
    <scope>NUCLEOTIDE SEQUENCE [LARGE SCALE GENOMIC DNA]</scope>
    <source>
        <strain evidence="1 2">NRRL 13617</strain>
    </source>
</reference>
<proteinExistence type="predicted"/>
<dbReference type="Proteomes" id="UP000582016">
    <property type="component" value="Unassembled WGS sequence"/>
</dbReference>